<gene>
    <name evidence="1" type="ORF">O181_102225</name>
</gene>
<dbReference type="Proteomes" id="UP000765509">
    <property type="component" value="Unassembled WGS sequence"/>
</dbReference>
<evidence type="ECO:0000313" key="2">
    <source>
        <dbReference type="Proteomes" id="UP000765509"/>
    </source>
</evidence>
<keyword evidence="2" id="KW-1185">Reference proteome</keyword>
<evidence type="ECO:0000313" key="1">
    <source>
        <dbReference type="EMBL" id="MBW0562510.1"/>
    </source>
</evidence>
<proteinExistence type="predicted"/>
<dbReference type="AlphaFoldDB" id="A0A9Q3JJ63"/>
<comment type="caution">
    <text evidence="1">The sequence shown here is derived from an EMBL/GenBank/DDBJ whole genome shotgun (WGS) entry which is preliminary data.</text>
</comment>
<protein>
    <submittedName>
        <fullName evidence="1">Uncharacterized protein</fullName>
    </submittedName>
</protein>
<organism evidence="1 2">
    <name type="scientific">Austropuccinia psidii MF-1</name>
    <dbReference type="NCBI Taxonomy" id="1389203"/>
    <lineage>
        <taxon>Eukaryota</taxon>
        <taxon>Fungi</taxon>
        <taxon>Dikarya</taxon>
        <taxon>Basidiomycota</taxon>
        <taxon>Pucciniomycotina</taxon>
        <taxon>Pucciniomycetes</taxon>
        <taxon>Pucciniales</taxon>
        <taxon>Sphaerophragmiaceae</taxon>
        <taxon>Austropuccinia</taxon>
    </lineage>
</organism>
<reference evidence="1" key="1">
    <citation type="submission" date="2021-03" db="EMBL/GenBank/DDBJ databases">
        <title>Draft genome sequence of rust myrtle Austropuccinia psidii MF-1, a brazilian biotype.</title>
        <authorList>
            <person name="Quecine M.C."/>
            <person name="Pachon D.M.R."/>
            <person name="Bonatelli M.L."/>
            <person name="Correr F.H."/>
            <person name="Franceschini L.M."/>
            <person name="Leite T.F."/>
            <person name="Margarido G.R.A."/>
            <person name="Almeida C.A."/>
            <person name="Ferrarezi J.A."/>
            <person name="Labate C.A."/>
        </authorList>
    </citation>
    <scope>NUCLEOTIDE SEQUENCE</scope>
    <source>
        <strain evidence="1">MF-1</strain>
    </source>
</reference>
<dbReference type="OrthoDB" id="2517660at2759"/>
<accession>A0A9Q3JJ63</accession>
<sequence length="316" mass="36257">MSDLMINMKVLRKCGGELEHDIKCRSLESCSTEECINFMEDIITRNKIGKTCTRNPIESKIVSETFRQDRRPERHVLECIKCRSTSHLKNTCTKNTKINEVQVIDKVHCAEEKEESDQDSVISGNTPVVYYPIENITAFFEVTEVYTHLPQYSKDCYNPINIQDFRICKSQPARGKGYTAVTPCITPVLLNGLEAQVNLDTGELCTCVGKDFLQNILHEWKNHLLLIEGVQFSSSSKNMYHLGIFETNIVFPHPAGSVIMKTAIVVMDNFTSQNAILGNYYLNIYFIDINNHKDRFFTIEENKRQKFSFSNISKQI</sequence>
<dbReference type="EMBL" id="AVOT02072674">
    <property type="protein sequence ID" value="MBW0562510.1"/>
    <property type="molecule type" value="Genomic_DNA"/>
</dbReference>
<name>A0A9Q3JJ63_9BASI</name>